<evidence type="ECO:0000313" key="3">
    <source>
        <dbReference type="Proteomes" id="UP001059836"/>
    </source>
</evidence>
<reference evidence="2" key="1">
    <citation type="journal article" date="2021" name="Nat. Microbiol.">
        <title>Cocultivation of an ultrasmall environmental parasitic bacterium with lytic ability against bacteria associated with wastewater foams.</title>
        <authorList>
            <person name="Batinovic S."/>
            <person name="Rose J.J.A."/>
            <person name="Ratcliffe J."/>
            <person name="Seviour R.J."/>
            <person name="Petrovski S."/>
        </authorList>
    </citation>
    <scope>NUCLEOTIDE SEQUENCE</scope>
    <source>
        <strain evidence="2">CON9</strain>
    </source>
</reference>
<evidence type="ECO:0000256" key="1">
    <source>
        <dbReference type="SAM" id="Phobius"/>
    </source>
</evidence>
<dbReference type="EMBL" id="CP045809">
    <property type="protein sequence ID" value="QHN33666.1"/>
    <property type="molecule type" value="Genomic_DNA"/>
</dbReference>
<dbReference type="RefSeq" id="WP_213245913.1">
    <property type="nucleotide sequence ID" value="NZ_CP045806.1"/>
</dbReference>
<feature type="transmembrane region" description="Helical" evidence="1">
    <location>
        <begin position="42"/>
        <end position="60"/>
    </location>
</feature>
<sequence>MGAPTTDLTPVGPPAALLAVAGTLAAAGTVVGVLFWDHWQALIGWLLAGPVAIGVVALFSSRDTLRRTSAVYLRPGWIMAAYAAVMVLVAAGVIVGACGFAIWVGRR</sequence>
<feature type="transmembrane region" description="Helical" evidence="1">
    <location>
        <begin position="80"/>
        <end position="104"/>
    </location>
</feature>
<proteinExistence type="predicted"/>
<protein>
    <recommendedName>
        <fullName evidence="4">Transmembrane protein</fullName>
    </recommendedName>
</protein>
<gene>
    <name evidence="2" type="ORF">GII31_00820</name>
</gene>
<keyword evidence="1" id="KW-0472">Membrane</keyword>
<evidence type="ECO:0008006" key="4">
    <source>
        <dbReference type="Google" id="ProtNLM"/>
    </source>
</evidence>
<dbReference type="Proteomes" id="UP001059836">
    <property type="component" value="Chromosome"/>
</dbReference>
<keyword evidence="3" id="KW-1185">Reference proteome</keyword>
<keyword evidence="1" id="KW-0812">Transmembrane</keyword>
<feature type="transmembrane region" description="Helical" evidence="1">
    <location>
        <begin position="15"/>
        <end position="35"/>
    </location>
</feature>
<accession>A0ABX6IEC2</accession>
<name>A0ABX6IEC2_9ACTN</name>
<evidence type="ECO:0000313" key="2">
    <source>
        <dbReference type="EMBL" id="QHN33666.1"/>
    </source>
</evidence>
<organism evidence="2 3">
    <name type="scientific">Gordonia pseudamarae</name>
    <dbReference type="NCBI Taxonomy" id="2831662"/>
    <lineage>
        <taxon>Bacteria</taxon>
        <taxon>Bacillati</taxon>
        <taxon>Actinomycetota</taxon>
        <taxon>Actinomycetes</taxon>
        <taxon>Mycobacteriales</taxon>
        <taxon>Gordoniaceae</taxon>
        <taxon>Gordonia</taxon>
    </lineage>
</organism>
<keyword evidence="1" id="KW-1133">Transmembrane helix</keyword>